<reference key="2">
    <citation type="submission" date="2011-05" db="EMBL/GenBank/DDBJ databases">
        <title>The Genome of Mycoplasma haemofelis Strain Ohio2, a pathogenic hemoplasma of the cat.</title>
        <authorList>
            <person name="Santos A.P."/>
            <person name="Guimaraes A.M.S."/>
            <person name="SanMiguel P.J."/>
            <person name="Martin S.W."/>
            <person name="Messick J.B."/>
        </authorList>
    </citation>
    <scope>NUCLEOTIDE SEQUENCE</scope>
    <source>
        <strain>Ohio2</strain>
    </source>
</reference>
<dbReference type="HOGENOM" id="CLU_1794368_0_0_14"/>
<dbReference type="BioCyc" id="MHAE859194:G1GR7-561-MONOMER"/>
<accession>F6FHZ4</accession>
<dbReference type="STRING" id="859194.MHF_0570"/>
<reference evidence="1 2" key="1">
    <citation type="journal article" date="2011" name="J. Bacteriol.">
        <title>Complete genome sequences of two hemotropic Mycoplasmas, Mycoplasma haemofelis strain Ohio2 and Mycoplasma suis strain Illinois.</title>
        <authorList>
            <person name="Messick J.B."/>
            <person name="Santos A.P."/>
            <person name="Guimaraes A.M."/>
        </authorList>
    </citation>
    <scope>NUCLEOTIDE SEQUENCE [LARGE SCALE GENOMIC DNA]</scope>
    <source>
        <strain evidence="1 2">Ohio2</strain>
    </source>
</reference>
<dbReference type="Proteomes" id="UP000007952">
    <property type="component" value="Chromosome"/>
</dbReference>
<evidence type="ECO:0000313" key="1">
    <source>
        <dbReference type="EMBL" id="AEG72842.1"/>
    </source>
</evidence>
<dbReference type="EMBL" id="CP002808">
    <property type="protein sequence ID" value="AEG72842.1"/>
    <property type="molecule type" value="Genomic_DNA"/>
</dbReference>
<name>F6FHZ4_MYCHI</name>
<sequence>MKLISSIPFVLSGMVAVGGVAQSNFFPSQSESESLSEDFSFNLSSDAVPEPTKETKCIVYQVELQSHDNNNWSVTKIISAKEKEEFLESVGSSHQGFTDSVKDACAGKKSNYPGWNHVQVYVYKHSDGQWVYNEPLQYGWTRVKEVVNQTNMR</sequence>
<proteinExistence type="predicted"/>
<organism evidence="1 2">
    <name type="scientific">Mycoplasma haemofelis (strain Ohio2)</name>
    <dbReference type="NCBI Taxonomy" id="859194"/>
    <lineage>
        <taxon>Bacteria</taxon>
        <taxon>Bacillati</taxon>
        <taxon>Mycoplasmatota</taxon>
        <taxon>Mollicutes</taxon>
        <taxon>Mycoplasmataceae</taxon>
        <taxon>Mycoplasma</taxon>
    </lineage>
</organism>
<protein>
    <submittedName>
        <fullName evidence="1">Uncharacterized protein</fullName>
    </submittedName>
</protein>
<evidence type="ECO:0000313" key="2">
    <source>
        <dbReference type="Proteomes" id="UP000007952"/>
    </source>
</evidence>
<gene>
    <name evidence="1" type="ordered locus">MHF_0570</name>
</gene>
<dbReference type="KEGG" id="mhf:MHF_0570"/>
<dbReference type="AlphaFoldDB" id="F6FHZ4"/>